<dbReference type="PANTHER" id="PTHR30371:SF0">
    <property type="entry name" value="SEC-INDEPENDENT PROTEIN TRANSLOCASE PROTEIN TATC, CHLOROPLASTIC-RELATED"/>
    <property type="match status" value="1"/>
</dbReference>
<dbReference type="GO" id="GO:0043953">
    <property type="term" value="P:protein transport by the Tat complex"/>
    <property type="evidence" value="ECO:0007669"/>
    <property type="project" value="UniProtKB-UniRule"/>
</dbReference>
<dbReference type="Proteomes" id="UP000178724">
    <property type="component" value="Unassembled WGS sequence"/>
</dbReference>
<keyword evidence="2 5" id="KW-0812">Transmembrane</keyword>
<dbReference type="PRINTS" id="PR01840">
    <property type="entry name" value="TATCFAMILY"/>
</dbReference>
<feature type="transmembrane region" description="Helical" evidence="5">
    <location>
        <begin position="61"/>
        <end position="84"/>
    </location>
</feature>
<evidence type="ECO:0000256" key="4">
    <source>
        <dbReference type="ARBA" id="ARBA00023136"/>
    </source>
</evidence>
<dbReference type="PANTHER" id="PTHR30371">
    <property type="entry name" value="SEC-INDEPENDENT PROTEIN TRANSLOCASE PROTEIN TATC"/>
    <property type="match status" value="1"/>
</dbReference>
<dbReference type="GO" id="GO:0033281">
    <property type="term" value="C:TAT protein transport complex"/>
    <property type="evidence" value="ECO:0007669"/>
    <property type="project" value="UniProtKB-UniRule"/>
</dbReference>
<evidence type="ECO:0000256" key="2">
    <source>
        <dbReference type="ARBA" id="ARBA00022692"/>
    </source>
</evidence>
<dbReference type="AlphaFoldDB" id="A0A1F4Q3J8"/>
<dbReference type="HAMAP" id="MF_00902">
    <property type="entry name" value="TatC"/>
    <property type="match status" value="1"/>
</dbReference>
<keyword evidence="3 5" id="KW-1133">Transmembrane helix</keyword>
<evidence type="ECO:0000256" key="3">
    <source>
        <dbReference type="ARBA" id="ARBA00022989"/>
    </source>
</evidence>
<keyword evidence="5" id="KW-0811">Translocation</keyword>
<feature type="transmembrane region" description="Helical" evidence="5">
    <location>
        <begin position="20"/>
        <end position="41"/>
    </location>
</feature>
<proteinExistence type="inferred from homology"/>
<comment type="function">
    <text evidence="5">Part of the twin-arginine translocation (Tat) system that transports large folded proteins containing a characteristic twin-arginine motif in their signal peptide across membranes.</text>
</comment>
<dbReference type="GO" id="GO:0009977">
    <property type="term" value="F:proton motive force dependent protein transmembrane transporter activity"/>
    <property type="evidence" value="ECO:0007669"/>
    <property type="project" value="TreeGrafter"/>
</dbReference>
<comment type="subunit">
    <text evidence="5">Forms a complex with TatA.</text>
</comment>
<sequence>MDETKYTLVEHLEELRKRLIYCLIFFGLFSALAWQLVPHVIKYASAPAGKLVFIHPTEAFFTYFKVALWSGFFISLPAILYNIWKFVALGLNEAEKKSTFLFAPASFLLFLLGASFAFFLAIPLSVKFLVGFGAGWAEPMLSIGDYISFVGWLLLAFGATFELPLIIFFLAKLKVLTQSTLRTYRKHAVLLIFIAAAVLTPTPDVFTQLLLAVPLIVLYELSIIISRWA</sequence>
<evidence type="ECO:0000313" key="6">
    <source>
        <dbReference type="EMBL" id="OGB90460.1"/>
    </source>
</evidence>
<dbReference type="NCBIfam" id="TIGR00945">
    <property type="entry name" value="tatC"/>
    <property type="match status" value="1"/>
</dbReference>
<feature type="transmembrane region" description="Helical" evidence="5">
    <location>
        <begin position="183"/>
        <end position="199"/>
    </location>
</feature>
<dbReference type="GO" id="GO:0065002">
    <property type="term" value="P:intracellular protein transmembrane transport"/>
    <property type="evidence" value="ECO:0007669"/>
    <property type="project" value="TreeGrafter"/>
</dbReference>
<comment type="caution">
    <text evidence="6">The sequence shown here is derived from an EMBL/GenBank/DDBJ whole genome shotgun (WGS) entry which is preliminary data.</text>
</comment>
<dbReference type="InterPro" id="IPR002033">
    <property type="entry name" value="TatC"/>
</dbReference>
<keyword evidence="5" id="KW-0653">Protein transport</keyword>
<gene>
    <name evidence="5" type="primary">tatC</name>
    <name evidence="6" type="ORF">A2625_00735</name>
</gene>
<keyword evidence="4 5" id="KW-0472">Membrane</keyword>
<reference evidence="6 7" key="1">
    <citation type="journal article" date="2016" name="Nat. Commun.">
        <title>Thousands of microbial genomes shed light on interconnected biogeochemical processes in an aquifer system.</title>
        <authorList>
            <person name="Anantharaman K."/>
            <person name="Brown C.T."/>
            <person name="Hug L.A."/>
            <person name="Sharon I."/>
            <person name="Castelle C.J."/>
            <person name="Probst A.J."/>
            <person name="Thomas B.C."/>
            <person name="Singh A."/>
            <person name="Wilkins M.J."/>
            <person name="Karaoz U."/>
            <person name="Brodie E.L."/>
            <person name="Williams K.H."/>
            <person name="Hubbard S.S."/>
            <person name="Banfield J.F."/>
        </authorList>
    </citation>
    <scope>NUCLEOTIDE SEQUENCE [LARGE SCALE GENOMIC DNA]</scope>
</reference>
<dbReference type="Pfam" id="PF00902">
    <property type="entry name" value="TatC"/>
    <property type="match status" value="1"/>
</dbReference>
<evidence type="ECO:0000256" key="1">
    <source>
        <dbReference type="ARBA" id="ARBA00004141"/>
    </source>
</evidence>
<keyword evidence="5" id="KW-0813">Transport</keyword>
<organism evidence="6 7">
    <name type="scientific">candidate division WOR-1 bacterium RIFCSPHIGHO2_01_FULL_53_15</name>
    <dbReference type="NCBI Taxonomy" id="1802564"/>
    <lineage>
        <taxon>Bacteria</taxon>
        <taxon>Bacillati</taxon>
        <taxon>Saganbacteria</taxon>
    </lineage>
</organism>
<feature type="transmembrane region" description="Helical" evidence="5">
    <location>
        <begin position="105"/>
        <end position="126"/>
    </location>
</feature>
<dbReference type="EMBL" id="METM01000008">
    <property type="protein sequence ID" value="OGB90460.1"/>
    <property type="molecule type" value="Genomic_DNA"/>
</dbReference>
<name>A0A1F4Q3J8_UNCSA</name>
<evidence type="ECO:0000256" key="5">
    <source>
        <dbReference type="HAMAP-Rule" id="MF_00902"/>
    </source>
</evidence>
<comment type="similarity">
    <text evidence="5">Belongs to the TatC family.</text>
</comment>
<evidence type="ECO:0000313" key="7">
    <source>
        <dbReference type="Proteomes" id="UP000178724"/>
    </source>
</evidence>
<feature type="transmembrane region" description="Helical" evidence="5">
    <location>
        <begin position="146"/>
        <end position="171"/>
    </location>
</feature>
<accession>A0A1F4Q3J8</accession>
<feature type="transmembrane region" description="Helical" evidence="5">
    <location>
        <begin position="205"/>
        <end position="225"/>
    </location>
</feature>
<keyword evidence="5" id="KW-1003">Cell membrane</keyword>
<protein>
    <recommendedName>
        <fullName evidence="5">Sec-independent protein translocase protein TatC</fullName>
    </recommendedName>
</protein>
<comment type="subcellular location">
    <subcellularLocation>
        <location evidence="5">Cell membrane</location>
        <topology evidence="5">Multi-pass membrane protein</topology>
    </subcellularLocation>
    <subcellularLocation>
        <location evidence="1">Membrane</location>
        <topology evidence="1">Multi-pass membrane protein</topology>
    </subcellularLocation>
</comment>